<evidence type="ECO:0008006" key="4">
    <source>
        <dbReference type="Google" id="ProtNLM"/>
    </source>
</evidence>
<keyword evidence="3" id="KW-1185">Reference proteome</keyword>
<protein>
    <recommendedName>
        <fullName evidence="4">DoxX family protein</fullName>
    </recommendedName>
</protein>
<proteinExistence type="predicted"/>
<dbReference type="EMBL" id="JAGHKO010000005">
    <property type="protein sequence ID" value="MBO9202938.1"/>
    <property type="molecule type" value="Genomic_DNA"/>
</dbReference>
<feature type="transmembrane region" description="Helical" evidence="1">
    <location>
        <begin position="208"/>
        <end position="234"/>
    </location>
</feature>
<sequence>MNAQPINEWKGYEKIAFRFFFIYFLVQVFPVDWLYYQQVAAINWAHLRYGDIFLLAHYMPQFITGAQSFTGWGIVAGIAAIGTIIWTVVDKDRTGTYYNLHYWLRAIVRYRLAIAVIAYGFLKVFPLQSPYPSLSNLNTNYGDFTRWKLFSISLGIVPGYESFLGVVEVIAGLLLLNRKTASVGAVFILLFTGNVFMSNIAYDGGEVVYSLYLIVLALFVLSWDLQRIITLLVLQRPATANHFRPVFTAKWQVYARWGLKAFAVFFFVLLYSFKTASDYKSDPYQFPVSKGLAKAAGIYNVSYFRINADTIAYSKYDPVRWQDVVFEEWNTISIKSNRPVHIDSNNVERIEAADVNRTYELEGTIGRHYYSYTVDTANRVLTLQNKNKFYKNEQWQLHYIRANDSTIQLYGVNENKDSVFATLQQINKKYLLKEVESAGRSKSLKL</sequence>
<evidence type="ECO:0000313" key="3">
    <source>
        <dbReference type="Proteomes" id="UP000677244"/>
    </source>
</evidence>
<reference evidence="2 3" key="1">
    <citation type="submission" date="2021-03" db="EMBL/GenBank/DDBJ databases">
        <title>Assistant Professor.</title>
        <authorList>
            <person name="Huq M.A."/>
        </authorList>
    </citation>
    <scope>NUCLEOTIDE SEQUENCE [LARGE SCALE GENOMIC DNA]</scope>
    <source>
        <strain evidence="2 3">MAH-29</strain>
    </source>
</reference>
<organism evidence="2 3">
    <name type="scientific">Niastella soli</name>
    <dbReference type="NCBI Taxonomy" id="2821487"/>
    <lineage>
        <taxon>Bacteria</taxon>
        <taxon>Pseudomonadati</taxon>
        <taxon>Bacteroidota</taxon>
        <taxon>Chitinophagia</taxon>
        <taxon>Chitinophagales</taxon>
        <taxon>Chitinophagaceae</taxon>
        <taxon>Niastella</taxon>
    </lineage>
</organism>
<accession>A0ABS3YYI1</accession>
<dbReference type="RefSeq" id="WP_209140992.1">
    <property type="nucleotide sequence ID" value="NZ_JAGHKO010000005.1"/>
</dbReference>
<feature type="transmembrane region" description="Helical" evidence="1">
    <location>
        <begin position="69"/>
        <end position="89"/>
    </location>
</feature>
<feature type="transmembrane region" description="Helical" evidence="1">
    <location>
        <begin position="254"/>
        <end position="273"/>
    </location>
</feature>
<gene>
    <name evidence="2" type="ORF">J7I42_21790</name>
</gene>
<keyword evidence="1" id="KW-1133">Transmembrane helix</keyword>
<evidence type="ECO:0000313" key="2">
    <source>
        <dbReference type="EMBL" id="MBO9202938.1"/>
    </source>
</evidence>
<name>A0ABS3YYI1_9BACT</name>
<feature type="transmembrane region" description="Helical" evidence="1">
    <location>
        <begin position="183"/>
        <end position="202"/>
    </location>
</feature>
<keyword evidence="1" id="KW-0812">Transmembrane</keyword>
<keyword evidence="1" id="KW-0472">Membrane</keyword>
<dbReference type="Proteomes" id="UP000677244">
    <property type="component" value="Unassembled WGS sequence"/>
</dbReference>
<feature type="transmembrane region" description="Helical" evidence="1">
    <location>
        <begin position="15"/>
        <end position="35"/>
    </location>
</feature>
<evidence type="ECO:0000256" key="1">
    <source>
        <dbReference type="SAM" id="Phobius"/>
    </source>
</evidence>
<comment type="caution">
    <text evidence="2">The sequence shown here is derived from an EMBL/GenBank/DDBJ whole genome shotgun (WGS) entry which is preliminary data.</text>
</comment>
<feature type="transmembrane region" description="Helical" evidence="1">
    <location>
        <begin position="110"/>
        <end position="129"/>
    </location>
</feature>
<feature type="transmembrane region" description="Helical" evidence="1">
    <location>
        <begin position="149"/>
        <end position="176"/>
    </location>
</feature>